<dbReference type="InterPro" id="IPR017481">
    <property type="entry name" value="CHP03032"/>
</dbReference>
<keyword evidence="3" id="KW-1185">Reference proteome</keyword>
<protein>
    <recommendedName>
        <fullName evidence="1">Conserved hypothetical protein CHP03032 domain-containing protein</fullName>
    </recommendedName>
</protein>
<comment type="caution">
    <text evidence="2">The sequence shown here is derived from an EMBL/GenBank/DDBJ whole genome shotgun (WGS) entry which is preliminary data.</text>
</comment>
<gene>
    <name evidence="2" type="ORF">SIID45300_02453</name>
</gene>
<organism evidence="2 3">
    <name type="scientific">Candidatus Magnetaquiglobus chichijimensis</name>
    <dbReference type="NCBI Taxonomy" id="3141448"/>
    <lineage>
        <taxon>Bacteria</taxon>
        <taxon>Pseudomonadati</taxon>
        <taxon>Pseudomonadota</taxon>
        <taxon>Magnetococcia</taxon>
        <taxon>Magnetococcales</taxon>
        <taxon>Candidatus Magnetaquicoccaceae</taxon>
        <taxon>Candidatus Magnetaquiglobus</taxon>
    </lineage>
</organism>
<evidence type="ECO:0000313" key="3">
    <source>
        <dbReference type="Proteomes" id="UP001628193"/>
    </source>
</evidence>
<evidence type="ECO:0000313" key="2">
    <source>
        <dbReference type="EMBL" id="GAB0058109.1"/>
    </source>
</evidence>
<dbReference type="Proteomes" id="UP001628193">
    <property type="component" value="Unassembled WGS sequence"/>
</dbReference>
<proteinExistence type="predicted"/>
<dbReference type="RefSeq" id="WP_420905789.1">
    <property type="nucleotide sequence ID" value="NZ_BAAFGK010000004.1"/>
</dbReference>
<sequence length="103" mass="11354">MNGCRGASLLRHNRTFIGLPLDERLQSRNAQPRCGIQVIDLRTGDAVHGFRFEGVLSEIHDLIALPGVRCPMALGFKTDEIRRVLGVDSASSLDRMKSKPAAR</sequence>
<evidence type="ECO:0000259" key="1">
    <source>
        <dbReference type="Pfam" id="PF16261"/>
    </source>
</evidence>
<accession>A0ABQ0CB45</accession>
<reference evidence="2 3" key="1">
    <citation type="submission" date="2024-09" db="EMBL/GenBank/DDBJ databases">
        <title>Draft genome sequence of Candidatus Magnetaquicoccaceae bacterium FCR-1.</title>
        <authorList>
            <person name="Shimoshige H."/>
            <person name="Shimamura S."/>
            <person name="Taoka A."/>
            <person name="Kobayashi H."/>
            <person name="Maekawa T."/>
        </authorList>
    </citation>
    <scope>NUCLEOTIDE SEQUENCE [LARGE SCALE GENOMIC DNA]</scope>
    <source>
        <strain evidence="2 3">FCR-1</strain>
    </source>
</reference>
<dbReference type="EMBL" id="BAAFGK010000004">
    <property type="protein sequence ID" value="GAB0058109.1"/>
    <property type="molecule type" value="Genomic_DNA"/>
</dbReference>
<name>A0ABQ0CB45_9PROT</name>
<dbReference type="Pfam" id="PF16261">
    <property type="entry name" value="DUF4915"/>
    <property type="match status" value="1"/>
</dbReference>
<feature type="domain" description="Conserved hypothetical protein CHP03032" evidence="1">
    <location>
        <begin position="6"/>
        <end position="74"/>
    </location>
</feature>